<accession>A0A5B0LIQ8</accession>
<dbReference type="AlphaFoldDB" id="A0A5B0LIQ8"/>
<sequence>MYEIEPPDFYRCKNRIIDQLLHAKRSACLHTFILPLQREAGPGSPHSHQKQVVQFHRSRQTLNANNNYDRAFGEVCSYVGKCTAYRRVKHFGTLGPILILGSSSAGKQQSPSVDKSSGLLLRVPFFISVYKSVEIPGGIAIQLLEALIVSVRLRIDGIQ</sequence>
<dbReference type="Proteomes" id="UP000325313">
    <property type="component" value="Unassembled WGS sequence"/>
</dbReference>
<organism evidence="1 2">
    <name type="scientific">Puccinia graminis f. sp. tritici</name>
    <dbReference type="NCBI Taxonomy" id="56615"/>
    <lineage>
        <taxon>Eukaryota</taxon>
        <taxon>Fungi</taxon>
        <taxon>Dikarya</taxon>
        <taxon>Basidiomycota</taxon>
        <taxon>Pucciniomycotina</taxon>
        <taxon>Pucciniomycetes</taxon>
        <taxon>Pucciniales</taxon>
        <taxon>Pucciniaceae</taxon>
        <taxon>Puccinia</taxon>
    </lineage>
</organism>
<protein>
    <submittedName>
        <fullName evidence="1">Uncharacterized protein</fullName>
    </submittedName>
</protein>
<gene>
    <name evidence="1" type="ORF">PGTUg99_010384</name>
</gene>
<proteinExistence type="predicted"/>
<evidence type="ECO:0000313" key="1">
    <source>
        <dbReference type="EMBL" id="KAA1064211.1"/>
    </source>
</evidence>
<evidence type="ECO:0000313" key="2">
    <source>
        <dbReference type="Proteomes" id="UP000325313"/>
    </source>
</evidence>
<dbReference type="EMBL" id="VDEP01000514">
    <property type="protein sequence ID" value="KAA1064211.1"/>
    <property type="molecule type" value="Genomic_DNA"/>
</dbReference>
<reference evidence="1 2" key="1">
    <citation type="submission" date="2019-05" db="EMBL/GenBank/DDBJ databases">
        <title>Emergence of the Ug99 lineage of the wheat stem rust pathogen through somatic hybridization.</title>
        <authorList>
            <person name="Li F."/>
            <person name="Upadhyaya N.M."/>
            <person name="Sperschneider J."/>
            <person name="Matny O."/>
            <person name="Nguyen-Phuc H."/>
            <person name="Mago R."/>
            <person name="Raley C."/>
            <person name="Miller M.E."/>
            <person name="Silverstein K.A.T."/>
            <person name="Henningsen E."/>
            <person name="Hirsch C.D."/>
            <person name="Visser B."/>
            <person name="Pretorius Z.A."/>
            <person name="Steffenson B.J."/>
            <person name="Schwessinger B."/>
            <person name="Dodds P.N."/>
            <person name="Figueroa M."/>
        </authorList>
    </citation>
    <scope>NUCLEOTIDE SEQUENCE [LARGE SCALE GENOMIC DNA]</scope>
    <source>
        <strain evidence="1 2">Ug99</strain>
    </source>
</reference>
<name>A0A5B0LIQ8_PUCGR</name>
<comment type="caution">
    <text evidence="1">The sequence shown here is derived from an EMBL/GenBank/DDBJ whole genome shotgun (WGS) entry which is preliminary data.</text>
</comment>